<organism evidence="9 10">
    <name type="scientific">Geobacillus genomosp. 3</name>
    <dbReference type="NCBI Taxonomy" id="1921421"/>
    <lineage>
        <taxon>Bacteria</taxon>
        <taxon>Bacillati</taxon>
        <taxon>Bacillota</taxon>
        <taxon>Bacilli</taxon>
        <taxon>Bacillales</taxon>
        <taxon>Anoxybacillaceae</taxon>
        <taxon>Geobacillus</taxon>
    </lineage>
</organism>
<gene>
    <name evidence="9" type="ORF">M493_18080</name>
</gene>
<feature type="domain" description="PRD" evidence="8">
    <location>
        <begin position="187"/>
        <end position="291"/>
    </location>
</feature>
<evidence type="ECO:0000256" key="4">
    <source>
        <dbReference type="ARBA" id="ARBA00023159"/>
    </source>
</evidence>
<keyword evidence="2" id="KW-0677">Repeat</keyword>
<dbReference type="InterPro" id="IPR050661">
    <property type="entry name" value="BglG_antiterminators"/>
</dbReference>
<feature type="domain" description="PTS EIIA type-2" evidence="6">
    <location>
        <begin position="501"/>
        <end position="640"/>
    </location>
</feature>
<dbReference type="Pfam" id="PF00874">
    <property type="entry name" value="PRD"/>
    <property type="match status" value="2"/>
</dbReference>
<accession>S5ZAJ4</accession>
<dbReference type="CDD" id="cd05568">
    <property type="entry name" value="PTS_IIB_bgl_like"/>
    <property type="match status" value="1"/>
</dbReference>
<name>S5ZAJ4_GEOG3</name>
<dbReference type="InterPro" id="IPR036388">
    <property type="entry name" value="WH-like_DNA-bd_sf"/>
</dbReference>
<dbReference type="GO" id="GO:0006355">
    <property type="term" value="P:regulation of DNA-templated transcription"/>
    <property type="evidence" value="ECO:0007669"/>
    <property type="project" value="InterPro"/>
</dbReference>
<dbReference type="PANTHER" id="PTHR30185">
    <property type="entry name" value="CRYPTIC BETA-GLUCOSIDE BGL OPERON ANTITERMINATOR"/>
    <property type="match status" value="1"/>
</dbReference>
<dbReference type="Gene3D" id="1.10.10.10">
    <property type="entry name" value="Winged helix-like DNA-binding domain superfamily/Winged helix DNA-binding domain"/>
    <property type="match status" value="2"/>
</dbReference>
<dbReference type="Gene3D" id="3.40.50.2300">
    <property type="match status" value="1"/>
</dbReference>
<reference evidence="9 10" key="1">
    <citation type="journal article" date="2014" name="Genome Announc.">
        <title>Complete Genome Sequence of the Thermophilic Polychlorinated Biphenyl Degrader Geobacillus sp. Strain JF8 (NBRC 109937).</title>
        <authorList>
            <person name="Shintani M."/>
            <person name="Ohtsubo Y."/>
            <person name="Fukuda K."/>
            <person name="Hosoyama A."/>
            <person name="Ohji S."/>
            <person name="Yamazoe A."/>
            <person name="Fujita N."/>
            <person name="Nagata Y."/>
            <person name="Tsuda M."/>
            <person name="Hatta T."/>
            <person name="Kimbara K."/>
        </authorList>
    </citation>
    <scope>NUCLEOTIDE SEQUENCE [LARGE SCALE GENOMIC DNA]</scope>
    <source>
        <strain evidence="9 10">JF8</strain>
    </source>
</reference>
<evidence type="ECO:0000256" key="1">
    <source>
        <dbReference type="ARBA" id="ARBA00022679"/>
    </source>
</evidence>
<dbReference type="InterPro" id="IPR036634">
    <property type="entry name" value="PRD_sf"/>
</dbReference>
<dbReference type="OrthoDB" id="3710983at2"/>
<evidence type="ECO:0000256" key="2">
    <source>
        <dbReference type="ARBA" id="ARBA00022737"/>
    </source>
</evidence>
<keyword evidence="3" id="KW-0805">Transcription regulation</keyword>
<keyword evidence="10" id="KW-1185">Reference proteome</keyword>
<dbReference type="RefSeq" id="WP_020961601.1">
    <property type="nucleotide sequence ID" value="NC_022080.4"/>
</dbReference>
<dbReference type="AlphaFoldDB" id="S5ZAJ4"/>
<dbReference type="InterPro" id="IPR036390">
    <property type="entry name" value="WH_DNA-bd_sf"/>
</dbReference>
<evidence type="ECO:0000256" key="3">
    <source>
        <dbReference type="ARBA" id="ARBA00023015"/>
    </source>
</evidence>
<evidence type="ECO:0000259" key="6">
    <source>
        <dbReference type="PROSITE" id="PS51094"/>
    </source>
</evidence>
<dbReference type="SUPFAM" id="SSF46785">
    <property type="entry name" value="Winged helix' DNA-binding domain"/>
    <property type="match status" value="1"/>
</dbReference>
<dbReference type="HOGENOM" id="CLU_013442_5_1_9"/>
<dbReference type="PROSITE" id="PS51372">
    <property type="entry name" value="PRD_2"/>
    <property type="match status" value="2"/>
</dbReference>
<dbReference type="PATRIC" id="fig|1345697.3.peg.3569"/>
<dbReference type="STRING" id="1921421.M493_18080"/>
<dbReference type="SUPFAM" id="SSF63520">
    <property type="entry name" value="PTS-regulatory domain, PRD"/>
    <property type="match status" value="2"/>
</dbReference>
<dbReference type="InterPro" id="IPR013196">
    <property type="entry name" value="HTH_11"/>
</dbReference>
<dbReference type="GO" id="GO:0008982">
    <property type="term" value="F:protein-N(PI)-phosphohistidine-sugar phosphotransferase activity"/>
    <property type="evidence" value="ECO:0007669"/>
    <property type="project" value="InterPro"/>
</dbReference>
<feature type="domain" description="PTS EIIB type-2" evidence="7">
    <location>
        <begin position="408"/>
        <end position="499"/>
    </location>
</feature>
<dbReference type="SUPFAM" id="SSF52794">
    <property type="entry name" value="PTS system IIB component-like"/>
    <property type="match status" value="1"/>
</dbReference>
<keyword evidence="5" id="KW-0804">Transcription</keyword>
<dbReference type="KEGG" id="gjf:M493_18080"/>
<dbReference type="Pfam" id="PF00359">
    <property type="entry name" value="PTS_EIIA_2"/>
    <property type="match status" value="1"/>
</dbReference>
<dbReference type="InterPro" id="IPR011608">
    <property type="entry name" value="PRD"/>
</dbReference>
<keyword evidence="4" id="KW-0010">Activator</keyword>
<evidence type="ECO:0000259" key="7">
    <source>
        <dbReference type="PROSITE" id="PS51099"/>
    </source>
</evidence>
<dbReference type="Proteomes" id="UP000015500">
    <property type="component" value="Chromosome"/>
</dbReference>
<dbReference type="SUPFAM" id="SSF55804">
    <property type="entry name" value="Phoshotransferase/anion transport protein"/>
    <property type="match status" value="1"/>
</dbReference>
<dbReference type="InterPro" id="IPR016152">
    <property type="entry name" value="PTrfase/Anion_transptr"/>
</dbReference>
<dbReference type="InterPro" id="IPR007737">
    <property type="entry name" value="Mga_HTH"/>
</dbReference>
<dbReference type="PROSITE" id="PS51099">
    <property type="entry name" value="PTS_EIIB_TYPE_2"/>
    <property type="match status" value="1"/>
</dbReference>
<dbReference type="PANTHER" id="PTHR30185:SF13">
    <property type="entry name" value="LICABCH OPERON REGULATOR-RELATED"/>
    <property type="match status" value="1"/>
</dbReference>
<dbReference type="EMBL" id="CP006254">
    <property type="protein sequence ID" value="AGT33822.1"/>
    <property type="molecule type" value="Genomic_DNA"/>
</dbReference>
<proteinExistence type="predicted"/>
<dbReference type="InterPro" id="IPR002178">
    <property type="entry name" value="PTS_EIIA_type-2_dom"/>
</dbReference>
<dbReference type="Pfam" id="PF08279">
    <property type="entry name" value="HTH_11"/>
    <property type="match status" value="1"/>
</dbReference>
<protein>
    <submittedName>
        <fullName evidence="9">Uncharacterized protein</fullName>
    </submittedName>
</protein>
<evidence type="ECO:0000313" key="9">
    <source>
        <dbReference type="EMBL" id="AGT33822.1"/>
    </source>
</evidence>
<feature type="domain" description="PRD" evidence="8">
    <location>
        <begin position="296"/>
        <end position="403"/>
    </location>
</feature>
<dbReference type="InterPro" id="IPR036095">
    <property type="entry name" value="PTS_EIIB-like_sf"/>
</dbReference>
<evidence type="ECO:0000313" key="10">
    <source>
        <dbReference type="Proteomes" id="UP000015500"/>
    </source>
</evidence>
<evidence type="ECO:0000256" key="5">
    <source>
        <dbReference type="ARBA" id="ARBA00023163"/>
    </source>
</evidence>
<dbReference type="GO" id="GO:0009401">
    <property type="term" value="P:phosphoenolpyruvate-dependent sugar phosphotransferase system"/>
    <property type="evidence" value="ECO:0007669"/>
    <property type="project" value="InterPro"/>
</dbReference>
<dbReference type="Gene3D" id="1.10.1790.10">
    <property type="entry name" value="PRD domain"/>
    <property type="match status" value="2"/>
</dbReference>
<keyword evidence="1" id="KW-0808">Transferase</keyword>
<dbReference type="CDD" id="cd00211">
    <property type="entry name" value="PTS_IIA_fru"/>
    <property type="match status" value="1"/>
</dbReference>
<dbReference type="InterPro" id="IPR013011">
    <property type="entry name" value="PTS_EIIB_2"/>
</dbReference>
<evidence type="ECO:0000259" key="8">
    <source>
        <dbReference type="PROSITE" id="PS51372"/>
    </source>
</evidence>
<dbReference type="PROSITE" id="PS51094">
    <property type="entry name" value="PTS_EIIA_TYPE_2"/>
    <property type="match status" value="1"/>
</dbReference>
<dbReference type="Gene3D" id="3.40.930.10">
    <property type="entry name" value="Mannitol-specific EII, Chain A"/>
    <property type="match status" value="1"/>
</dbReference>
<sequence>MLTKRQKDILSFLIQNNEPITSEWIAKELGVSDRTVRTELKELQSQCQSLGIYIESIRGKGYKLEIIDSQLFKEAYDSARNEIVDGSKMDFSEQNGRVVYILKRLLLEREPIKLEHLEDELFVSKPTIQSDLKTVREILEKYKLKLVTRPHYGTIVEGEEYMKRLCFSNYILSRNNDLNVDFSSFTVLDQRLFRKIKEIIIKKVNEYKIEISDIALENLATHIAIACKRIKEGFVIENLDPDVTGKHPLEKIVAEEIVKGVEEFTSLTFPRSEIDYIIVHLLGTKLIHKETLNRFSEFDELGTIIQCMLKRLKTELNWDFYEDTEFIQALTLHIRPAMNRLRYNMNIRNPLLNEIKTRYPSAFEGAVIASKCIENHLGMEVGEHEIAYIALHIGVALERLKTRQKKAKRVIIVCASGVGSAKLLLYRLQNAFKEEIEVVASTNYYQLRDYDLSSIDFVISTIPINDDIGVPVQVVNTFLDEEDINNIRKKLSPMKSDEKEKYLDESRVFVQKDFRDKESVINFMCNELYKQGLVSKGYVNLVLERESIAPTNFGNLVAIPHPLTPETEETFWTVCTLKRPIEWHGKHKVQLVCLLNIKKGPTGDLDRMYQKLIAILEDKSIVRKVIKSESAKEIVEILNT</sequence>
<dbReference type="Pfam" id="PF05043">
    <property type="entry name" value="Mga"/>
    <property type="match status" value="1"/>
</dbReference>